<evidence type="ECO:0000313" key="3">
    <source>
        <dbReference type="Proteomes" id="UP001559025"/>
    </source>
</evidence>
<dbReference type="Gene3D" id="3.50.50.60">
    <property type="entry name" value="FAD/NAD(P)-binding domain"/>
    <property type="match status" value="1"/>
</dbReference>
<comment type="caution">
    <text evidence="2">The sequence shown here is derived from an EMBL/GenBank/DDBJ whole genome shotgun (WGS) entry which is preliminary data.</text>
</comment>
<name>A0ABV3WUS5_9HYPH</name>
<dbReference type="PANTHER" id="PTHR40254">
    <property type="entry name" value="BLR0577 PROTEIN"/>
    <property type="match status" value="1"/>
</dbReference>
<evidence type="ECO:0000313" key="2">
    <source>
        <dbReference type="EMBL" id="MEX4008433.1"/>
    </source>
</evidence>
<evidence type="ECO:0000259" key="1">
    <source>
        <dbReference type="Pfam" id="PF13454"/>
    </source>
</evidence>
<dbReference type="PANTHER" id="PTHR40254:SF1">
    <property type="entry name" value="BLR0577 PROTEIN"/>
    <property type="match status" value="1"/>
</dbReference>
<reference evidence="2 3" key="1">
    <citation type="submission" date="2024-01" db="EMBL/GenBank/DDBJ databases">
        <title>New evidence supports the origin of RcGTA from prophage.</title>
        <authorList>
            <person name="Xu Y."/>
            <person name="Liu B."/>
            <person name="Chen F."/>
        </authorList>
    </citation>
    <scope>NUCLEOTIDE SEQUENCE [LARGE SCALE GENOMIC DNA]</scope>
    <source>
        <strain evidence="2 3">CBW1107-2</strain>
    </source>
</reference>
<organism evidence="2 3">
    <name type="scientific">Neoaquamicrobium sediminum</name>
    <dbReference type="NCBI Taxonomy" id="1849104"/>
    <lineage>
        <taxon>Bacteria</taxon>
        <taxon>Pseudomonadati</taxon>
        <taxon>Pseudomonadota</taxon>
        <taxon>Alphaproteobacteria</taxon>
        <taxon>Hyphomicrobiales</taxon>
        <taxon>Phyllobacteriaceae</taxon>
        <taxon>Neoaquamicrobium</taxon>
    </lineage>
</organism>
<dbReference type="Proteomes" id="UP001559025">
    <property type="component" value="Unassembled WGS sequence"/>
</dbReference>
<dbReference type="EMBL" id="JAZHFV010000004">
    <property type="protein sequence ID" value="MEX4008433.1"/>
    <property type="molecule type" value="Genomic_DNA"/>
</dbReference>
<dbReference type="InterPro" id="IPR052189">
    <property type="entry name" value="L-asp_N-monooxygenase_NS-form"/>
</dbReference>
<dbReference type="RefSeq" id="WP_368803433.1">
    <property type="nucleotide sequence ID" value="NZ_JAZHFV010000004.1"/>
</dbReference>
<gene>
    <name evidence="2" type="ORF">V1479_14050</name>
</gene>
<proteinExistence type="predicted"/>
<dbReference type="SUPFAM" id="SSF51905">
    <property type="entry name" value="FAD/NAD(P)-binding domain"/>
    <property type="match status" value="1"/>
</dbReference>
<feature type="domain" description="FAD-dependent urate hydroxylase HpyO/Asp monooxygenase CreE-like FAD/NAD(P)-binding" evidence="1">
    <location>
        <begin position="14"/>
        <end position="159"/>
    </location>
</feature>
<dbReference type="Pfam" id="PF13454">
    <property type="entry name" value="NAD_binding_9"/>
    <property type="match status" value="1"/>
</dbReference>
<dbReference type="InterPro" id="IPR036188">
    <property type="entry name" value="FAD/NAD-bd_sf"/>
</dbReference>
<keyword evidence="3" id="KW-1185">Reference proteome</keyword>
<dbReference type="InterPro" id="IPR038732">
    <property type="entry name" value="HpyO/CreE_NAD-binding"/>
</dbReference>
<sequence>MNSGKISAQALRVAIVGGGPRGLAAVEALADHMRDRTAAVTVFETHTAPGAGPNYAPEQTPLNLLNIPLRAIDLPVPKHGQSFDAWLDGAYGPDEYPPRAVIGAYLRARFAALRERLPMEVIGHHVVACEPGKGGWLLRTDEGSDHGPFDEVLLCLGHQPVKDRQIKRWREHARDADAVLCKAYPSAALLAATDWQGRTVAIRGFGLAMIDVTRVLTEGLGGRFETESDGRLTYIASGREPVKLVPFSLNGIPPAPKPATAAADQPYRVEERERLAFRDAVASVMELADGDLKPIFDILAEMAGARLPEDDKGAVFAWLRDGAEDDPDVPDDGQPAEAMRLYLAMALGKAKPSVGYVTGQVWRHLQNDLRIAYNPAPKTAAVAEALIPFDDGLKRFSYGPPAEATARLLALIDAGKLTLRRVDDPDIELVDGGWRIAENGGADVATAMVDSVLAGPNIAKVSSPLIADLRERGFVSQLGKGLGASVRPDGRIIDAKGEPVEGLSLLGRLANGSVIATDSLHDCFGEAVRRWARRVAGR</sequence>
<accession>A0ABV3WUS5</accession>
<protein>
    <submittedName>
        <fullName evidence="2">FAD/NAD(P)-binding protein</fullName>
    </submittedName>
</protein>